<accession>A0A1H2YK43</accession>
<organism evidence="2 3">
    <name type="scientific">Marininema mesophilum</name>
    <dbReference type="NCBI Taxonomy" id="1048340"/>
    <lineage>
        <taxon>Bacteria</taxon>
        <taxon>Bacillati</taxon>
        <taxon>Bacillota</taxon>
        <taxon>Bacilli</taxon>
        <taxon>Bacillales</taxon>
        <taxon>Thermoactinomycetaceae</taxon>
        <taxon>Marininema</taxon>
    </lineage>
</organism>
<reference evidence="2 3" key="1">
    <citation type="submission" date="2016-10" db="EMBL/GenBank/DDBJ databases">
        <authorList>
            <person name="de Groot N.N."/>
        </authorList>
    </citation>
    <scope>NUCLEOTIDE SEQUENCE [LARGE SCALE GENOMIC DNA]</scope>
    <source>
        <strain evidence="2 3">DSM 45610</strain>
    </source>
</reference>
<protein>
    <submittedName>
        <fullName evidence="2">Uncharacterized protein</fullName>
    </submittedName>
</protein>
<keyword evidence="3" id="KW-1185">Reference proteome</keyword>
<evidence type="ECO:0000313" key="3">
    <source>
        <dbReference type="Proteomes" id="UP000198534"/>
    </source>
</evidence>
<dbReference type="Proteomes" id="UP000198534">
    <property type="component" value="Unassembled WGS sequence"/>
</dbReference>
<name>A0A1H2YK43_9BACL</name>
<gene>
    <name evidence="2" type="ORF">SAMN05444487_10999</name>
</gene>
<dbReference type="AlphaFoldDB" id="A0A1H2YK43"/>
<dbReference type="EMBL" id="FNNQ01000009">
    <property type="protein sequence ID" value="SDX05361.1"/>
    <property type="molecule type" value="Genomic_DNA"/>
</dbReference>
<sequence length="252" mass="27992">MQLFPMERGCFFLQLRSWLAGLSILALVFSSGCSLVLEKLADVQAEQKKKVADSKSTKTSEKEKKSEASKEEDPEQDGQLPENAQDGEGAALDDKEVSVNNFMVKTDDQNWKQADQDSTTAQDGMQINSTLITPEGVAEEQTDEIIVVTNFEKLDTNGNLGVFAKKYMSKLVKDGLWEANDWEIIEGTGDDVFAEVDSISKKAYGYTRFIEAKEGVYVLIYLNDRGLMDDADKEDWANRIKDSGEEGSGLTL</sequence>
<feature type="compositionally biased region" description="Basic and acidic residues" evidence="1">
    <location>
        <begin position="47"/>
        <end position="71"/>
    </location>
</feature>
<proteinExistence type="predicted"/>
<dbReference type="STRING" id="1048340.SAMN05444487_10999"/>
<evidence type="ECO:0000313" key="2">
    <source>
        <dbReference type="EMBL" id="SDX05361.1"/>
    </source>
</evidence>
<feature type="region of interest" description="Disordered" evidence="1">
    <location>
        <begin position="47"/>
        <end position="90"/>
    </location>
</feature>
<evidence type="ECO:0000256" key="1">
    <source>
        <dbReference type="SAM" id="MobiDB-lite"/>
    </source>
</evidence>